<protein>
    <recommendedName>
        <fullName evidence="7">Protein kinase domain-containing protein</fullName>
    </recommendedName>
</protein>
<keyword evidence="9" id="KW-1185">Reference proteome</keyword>
<feature type="domain" description="Protein kinase" evidence="7">
    <location>
        <begin position="1"/>
        <end position="277"/>
    </location>
</feature>
<comment type="caution">
    <text evidence="8">The sequence shown here is derived from an EMBL/GenBank/DDBJ whole genome shotgun (WGS) entry which is preliminary data.</text>
</comment>
<keyword evidence="4" id="KW-0418">Kinase</keyword>
<organism evidence="8 9">
    <name type="scientific">Rhizophlyctis rosea</name>
    <dbReference type="NCBI Taxonomy" id="64517"/>
    <lineage>
        <taxon>Eukaryota</taxon>
        <taxon>Fungi</taxon>
        <taxon>Fungi incertae sedis</taxon>
        <taxon>Chytridiomycota</taxon>
        <taxon>Chytridiomycota incertae sedis</taxon>
        <taxon>Chytridiomycetes</taxon>
        <taxon>Rhizophlyctidales</taxon>
        <taxon>Rhizophlyctidaceae</taxon>
        <taxon>Rhizophlyctis</taxon>
    </lineage>
</organism>
<dbReference type="PANTHER" id="PTHR46485">
    <property type="entry name" value="LIM DOMAIN KINASE 1"/>
    <property type="match status" value="1"/>
</dbReference>
<reference evidence="8" key="1">
    <citation type="submission" date="2020-05" db="EMBL/GenBank/DDBJ databases">
        <title>Phylogenomic resolution of chytrid fungi.</title>
        <authorList>
            <person name="Stajich J.E."/>
            <person name="Amses K."/>
            <person name="Simmons R."/>
            <person name="Seto K."/>
            <person name="Myers J."/>
            <person name="Bonds A."/>
            <person name="Quandt C.A."/>
            <person name="Barry K."/>
            <person name="Liu P."/>
            <person name="Grigoriev I."/>
            <person name="Longcore J.E."/>
            <person name="James T.Y."/>
        </authorList>
    </citation>
    <scope>NUCLEOTIDE SEQUENCE</scope>
    <source>
        <strain evidence="8">JEL0318</strain>
    </source>
</reference>
<dbReference type="EMBL" id="JADGJD010000252">
    <property type="protein sequence ID" value="KAJ3052938.1"/>
    <property type="molecule type" value="Genomic_DNA"/>
</dbReference>
<evidence type="ECO:0000256" key="2">
    <source>
        <dbReference type="ARBA" id="ARBA00022679"/>
    </source>
</evidence>
<dbReference type="SMART" id="SM00220">
    <property type="entry name" value="S_TKc"/>
    <property type="match status" value="1"/>
</dbReference>
<dbReference type="InterPro" id="IPR000719">
    <property type="entry name" value="Prot_kinase_dom"/>
</dbReference>
<keyword evidence="2" id="KW-0808">Transferase</keyword>
<keyword evidence="1" id="KW-0723">Serine/threonine-protein kinase</keyword>
<keyword evidence="6" id="KW-0175">Coiled coil</keyword>
<dbReference type="InterPro" id="IPR008271">
    <property type="entry name" value="Ser/Thr_kinase_AS"/>
</dbReference>
<accession>A0AAD5SGS2</accession>
<dbReference type="InterPro" id="IPR011009">
    <property type="entry name" value="Kinase-like_dom_sf"/>
</dbReference>
<dbReference type="Gene3D" id="1.10.510.10">
    <property type="entry name" value="Transferase(Phosphotransferase) domain 1"/>
    <property type="match status" value="1"/>
</dbReference>
<dbReference type="Pfam" id="PF00069">
    <property type="entry name" value="Pkinase"/>
    <property type="match status" value="1"/>
</dbReference>
<evidence type="ECO:0000256" key="4">
    <source>
        <dbReference type="ARBA" id="ARBA00022777"/>
    </source>
</evidence>
<dbReference type="InterPro" id="IPR050940">
    <property type="entry name" value="Actin_reg-Ser/Thr_kinase"/>
</dbReference>
<evidence type="ECO:0000256" key="6">
    <source>
        <dbReference type="SAM" id="Coils"/>
    </source>
</evidence>
<proteinExistence type="predicted"/>
<dbReference type="SUPFAM" id="SSF56112">
    <property type="entry name" value="Protein kinase-like (PK-like)"/>
    <property type="match status" value="1"/>
</dbReference>
<dbReference type="GO" id="GO:0004674">
    <property type="term" value="F:protein serine/threonine kinase activity"/>
    <property type="evidence" value="ECO:0007669"/>
    <property type="project" value="UniProtKB-KW"/>
</dbReference>
<sequence>MADTPSSLTSIPWDDLSDFRDLTSGSFGVVRRADYLGTEVAVKEFLDIDDQPGFDLKKYIGREVEILKVSFAIDIARALVYLHAKKFIHRDMKADNLLLTENLRIKICDFGFSREQVGTPTELKKLSFCGTDAYMAPEIMFALPFDERADIFSFGVILCEIASRTSAMWDQAPDEPVVLNKDDWPEEEVDEEEQVDRVDERSVTVDQAEEQRPNPTKLLTPIKRVVPGFGIDMEALGKWAKREGCPDAFFDLARECCEDEVEKRANLKEVLKKLRTLEEEVVKEALEKAEREKASGGIGWVGHIGAKWATAPRLSTRGGPSQMALQNVLGDIT</sequence>
<evidence type="ECO:0000259" key="7">
    <source>
        <dbReference type="PROSITE" id="PS50011"/>
    </source>
</evidence>
<dbReference type="GO" id="GO:0005524">
    <property type="term" value="F:ATP binding"/>
    <property type="evidence" value="ECO:0007669"/>
    <property type="project" value="UniProtKB-KW"/>
</dbReference>
<dbReference type="PROSITE" id="PS00108">
    <property type="entry name" value="PROTEIN_KINASE_ST"/>
    <property type="match status" value="1"/>
</dbReference>
<dbReference type="Proteomes" id="UP001212841">
    <property type="component" value="Unassembled WGS sequence"/>
</dbReference>
<dbReference type="AlphaFoldDB" id="A0AAD5SGS2"/>
<gene>
    <name evidence="8" type="ORF">HK097_005386</name>
</gene>
<dbReference type="PROSITE" id="PS50011">
    <property type="entry name" value="PROTEIN_KINASE_DOM"/>
    <property type="match status" value="1"/>
</dbReference>
<feature type="coiled-coil region" evidence="6">
    <location>
        <begin position="257"/>
        <end position="287"/>
    </location>
</feature>
<evidence type="ECO:0000256" key="1">
    <source>
        <dbReference type="ARBA" id="ARBA00022527"/>
    </source>
</evidence>
<evidence type="ECO:0000256" key="3">
    <source>
        <dbReference type="ARBA" id="ARBA00022741"/>
    </source>
</evidence>
<evidence type="ECO:0000313" key="8">
    <source>
        <dbReference type="EMBL" id="KAJ3052938.1"/>
    </source>
</evidence>
<keyword evidence="5" id="KW-0067">ATP-binding</keyword>
<dbReference type="PANTHER" id="PTHR46485:SF5">
    <property type="entry name" value="CENTER DIVIDER, ISOFORM A"/>
    <property type="match status" value="1"/>
</dbReference>
<keyword evidence="3" id="KW-0547">Nucleotide-binding</keyword>
<dbReference type="Gene3D" id="3.30.200.20">
    <property type="entry name" value="Phosphorylase Kinase, domain 1"/>
    <property type="match status" value="1"/>
</dbReference>
<name>A0AAD5SGS2_9FUNG</name>
<evidence type="ECO:0000256" key="5">
    <source>
        <dbReference type="ARBA" id="ARBA00022840"/>
    </source>
</evidence>
<evidence type="ECO:0000313" key="9">
    <source>
        <dbReference type="Proteomes" id="UP001212841"/>
    </source>
</evidence>